<sequence>MESQTGTVIPSSPTNASEHQFHATNEKTEFLSRLHRVVELRLRSEYDNLEYFIQAIEILFICNDVVLVPVNHEFIRKIEDIVGINLTMYTEQHKQSRGATDQLNVFIFLTALLALNGEALLNNVLLMYRAPQVLELLRMFSFIERLIGAPQYVQCESVKFARKLVASQAARTFLNVLMNIYSDFGTAVFVQDSHELAPVNMVIAVSNAFTGVPFLTVNCVSTRLLLMYVSRLIGLYVRCILKNVDQCLRSWSTTDSSKVIQMVQTRYQISLLKSCSNLASSFLGPSMLYGYSYCVVLLCTAAYYTIIPDLQFRARLFFLTVGILHWLSILLPVCEVNRMKSTRGQETSAPDAWDKHDIFVGLLRCPSRNLAEFRTEATAVEKTLEQRARHKNRDVNVASVDTVSAVFGNGIDVLQQLIRSVVREELQKLNGHSSTVSSLAEVVREEVRQAVRE</sequence>
<name>A0A9J6DXB8_RHIMP</name>
<evidence type="ECO:0000256" key="1">
    <source>
        <dbReference type="SAM" id="MobiDB-lite"/>
    </source>
</evidence>
<comment type="caution">
    <text evidence="3">The sequence shown here is derived from an EMBL/GenBank/DDBJ whole genome shotgun (WGS) entry which is preliminary data.</text>
</comment>
<proteinExistence type="predicted"/>
<accession>A0A9J6DXB8</accession>
<gene>
    <name evidence="3" type="ORF">HPB51_021440</name>
</gene>
<dbReference type="AlphaFoldDB" id="A0A9J6DXB8"/>
<feature type="transmembrane region" description="Helical" evidence="2">
    <location>
        <begin position="288"/>
        <end position="306"/>
    </location>
</feature>
<evidence type="ECO:0000313" key="4">
    <source>
        <dbReference type="Proteomes" id="UP000821866"/>
    </source>
</evidence>
<keyword evidence="2" id="KW-1133">Transmembrane helix</keyword>
<feature type="transmembrane region" description="Helical" evidence="2">
    <location>
        <begin position="312"/>
        <end position="333"/>
    </location>
</feature>
<protein>
    <submittedName>
        <fullName evidence="3">Uncharacterized protein</fullName>
    </submittedName>
</protein>
<keyword evidence="2" id="KW-0812">Transmembrane</keyword>
<keyword evidence="4" id="KW-1185">Reference proteome</keyword>
<feature type="compositionally biased region" description="Polar residues" evidence="1">
    <location>
        <begin position="1"/>
        <end position="18"/>
    </location>
</feature>
<organism evidence="3 4">
    <name type="scientific">Rhipicephalus microplus</name>
    <name type="common">Cattle tick</name>
    <name type="synonym">Boophilus microplus</name>
    <dbReference type="NCBI Taxonomy" id="6941"/>
    <lineage>
        <taxon>Eukaryota</taxon>
        <taxon>Metazoa</taxon>
        <taxon>Ecdysozoa</taxon>
        <taxon>Arthropoda</taxon>
        <taxon>Chelicerata</taxon>
        <taxon>Arachnida</taxon>
        <taxon>Acari</taxon>
        <taxon>Parasitiformes</taxon>
        <taxon>Ixodida</taxon>
        <taxon>Ixodoidea</taxon>
        <taxon>Ixodidae</taxon>
        <taxon>Rhipicephalinae</taxon>
        <taxon>Rhipicephalus</taxon>
        <taxon>Boophilus</taxon>
    </lineage>
</organism>
<evidence type="ECO:0000313" key="3">
    <source>
        <dbReference type="EMBL" id="KAH8026546.1"/>
    </source>
</evidence>
<keyword evidence="2" id="KW-0472">Membrane</keyword>
<feature type="region of interest" description="Disordered" evidence="1">
    <location>
        <begin position="1"/>
        <end position="21"/>
    </location>
</feature>
<reference evidence="3" key="1">
    <citation type="journal article" date="2020" name="Cell">
        <title>Large-Scale Comparative Analyses of Tick Genomes Elucidate Their Genetic Diversity and Vector Capacities.</title>
        <authorList>
            <consortium name="Tick Genome and Microbiome Consortium (TIGMIC)"/>
            <person name="Jia N."/>
            <person name="Wang J."/>
            <person name="Shi W."/>
            <person name="Du L."/>
            <person name="Sun Y."/>
            <person name="Zhan W."/>
            <person name="Jiang J.F."/>
            <person name="Wang Q."/>
            <person name="Zhang B."/>
            <person name="Ji P."/>
            <person name="Bell-Sakyi L."/>
            <person name="Cui X.M."/>
            <person name="Yuan T.T."/>
            <person name="Jiang B.G."/>
            <person name="Yang W.F."/>
            <person name="Lam T.T."/>
            <person name="Chang Q.C."/>
            <person name="Ding S.J."/>
            <person name="Wang X.J."/>
            <person name="Zhu J.G."/>
            <person name="Ruan X.D."/>
            <person name="Zhao L."/>
            <person name="Wei J.T."/>
            <person name="Ye R.Z."/>
            <person name="Que T.C."/>
            <person name="Du C.H."/>
            <person name="Zhou Y.H."/>
            <person name="Cheng J.X."/>
            <person name="Dai P.F."/>
            <person name="Guo W.B."/>
            <person name="Han X.H."/>
            <person name="Huang E.J."/>
            <person name="Li L.F."/>
            <person name="Wei W."/>
            <person name="Gao Y.C."/>
            <person name="Liu J.Z."/>
            <person name="Shao H.Z."/>
            <person name="Wang X."/>
            <person name="Wang C.C."/>
            <person name="Yang T.C."/>
            <person name="Huo Q.B."/>
            <person name="Li W."/>
            <person name="Chen H.Y."/>
            <person name="Chen S.E."/>
            <person name="Zhou L.G."/>
            <person name="Ni X.B."/>
            <person name="Tian J.H."/>
            <person name="Sheng Y."/>
            <person name="Liu T."/>
            <person name="Pan Y.S."/>
            <person name="Xia L.Y."/>
            <person name="Li J."/>
            <person name="Zhao F."/>
            <person name="Cao W.C."/>
        </authorList>
    </citation>
    <scope>NUCLEOTIDE SEQUENCE</scope>
    <source>
        <strain evidence="3">Rmic-2018</strain>
    </source>
</reference>
<reference evidence="3" key="2">
    <citation type="submission" date="2021-09" db="EMBL/GenBank/DDBJ databases">
        <authorList>
            <person name="Jia N."/>
            <person name="Wang J."/>
            <person name="Shi W."/>
            <person name="Du L."/>
            <person name="Sun Y."/>
            <person name="Zhan W."/>
            <person name="Jiang J."/>
            <person name="Wang Q."/>
            <person name="Zhang B."/>
            <person name="Ji P."/>
            <person name="Sakyi L.B."/>
            <person name="Cui X."/>
            <person name="Yuan T."/>
            <person name="Jiang B."/>
            <person name="Yang W."/>
            <person name="Lam T.T.-Y."/>
            <person name="Chang Q."/>
            <person name="Ding S."/>
            <person name="Wang X."/>
            <person name="Zhu J."/>
            <person name="Ruan X."/>
            <person name="Zhao L."/>
            <person name="Wei J."/>
            <person name="Que T."/>
            <person name="Du C."/>
            <person name="Cheng J."/>
            <person name="Dai P."/>
            <person name="Han X."/>
            <person name="Huang E."/>
            <person name="Gao Y."/>
            <person name="Liu J."/>
            <person name="Shao H."/>
            <person name="Ye R."/>
            <person name="Li L."/>
            <person name="Wei W."/>
            <person name="Wang X."/>
            <person name="Wang C."/>
            <person name="Huo Q."/>
            <person name="Li W."/>
            <person name="Guo W."/>
            <person name="Chen H."/>
            <person name="Chen S."/>
            <person name="Zhou L."/>
            <person name="Zhou L."/>
            <person name="Ni X."/>
            <person name="Tian J."/>
            <person name="Zhou Y."/>
            <person name="Sheng Y."/>
            <person name="Liu T."/>
            <person name="Pan Y."/>
            <person name="Xia L."/>
            <person name="Li J."/>
            <person name="Zhao F."/>
            <person name="Cao W."/>
        </authorList>
    </citation>
    <scope>NUCLEOTIDE SEQUENCE</scope>
    <source>
        <strain evidence="3">Rmic-2018</strain>
        <tissue evidence="3">Larvae</tissue>
    </source>
</reference>
<dbReference type="EMBL" id="JABSTU010000007">
    <property type="protein sequence ID" value="KAH8026546.1"/>
    <property type="molecule type" value="Genomic_DNA"/>
</dbReference>
<dbReference type="Proteomes" id="UP000821866">
    <property type="component" value="Unassembled WGS sequence"/>
</dbReference>
<feature type="transmembrane region" description="Helical" evidence="2">
    <location>
        <begin position="105"/>
        <end position="128"/>
    </location>
</feature>
<evidence type="ECO:0000256" key="2">
    <source>
        <dbReference type="SAM" id="Phobius"/>
    </source>
</evidence>